<accession>A0A1B2DYG2</accession>
<gene>
    <name evidence="1" type="ORF">BBD41_09160</name>
</gene>
<dbReference type="EMBL" id="CP016809">
    <property type="protein sequence ID" value="ANY72743.1"/>
    <property type="molecule type" value="Genomic_DNA"/>
</dbReference>
<dbReference type="KEGG" id="pib:BBD41_09160"/>
<evidence type="ECO:0000313" key="1">
    <source>
        <dbReference type="EMBL" id="ANY72743.1"/>
    </source>
</evidence>
<sequence length="65" mass="7383">MEDLRWRICDGGSAMEDLRWRICDGGSGLEINAENARRPFRKGEAVELTVKDLWSTYNRGLCHGA</sequence>
<dbReference type="AlphaFoldDB" id="A0A1B2DYG2"/>
<organism evidence="1">
    <name type="scientific">Paenibacillus ihbetae</name>
    <dbReference type="NCBI Taxonomy" id="1870820"/>
    <lineage>
        <taxon>Bacteria</taxon>
        <taxon>Bacillati</taxon>
        <taxon>Bacillota</taxon>
        <taxon>Bacilli</taxon>
        <taxon>Bacillales</taxon>
        <taxon>Paenibacillaceae</taxon>
        <taxon>Paenibacillus</taxon>
    </lineage>
</organism>
<reference evidence="1" key="1">
    <citation type="submission" date="2016-08" db="EMBL/GenBank/DDBJ databases">
        <title>Complete Genome Seqeunce of Paenibacillus sp. nov. IHBB 9852 from high altitute lake of Indian trans-Himalayas.</title>
        <authorList>
            <person name="Kiran S."/>
            <person name="Swarnkar M.K."/>
            <person name="Rana A."/>
            <person name="Tewari R."/>
            <person name="Gulati A."/>
        </authorList>
    </citation>
    <scope>NUCLEOTIDE SEQUENCE [LARGE SCALE GENOMIC DNA]</scope>
    <source>
        <strain evidence="1">IHBB 9852</strain>
    </source>
</reference>
<proteinExistence type="predicted"/>
<protein>
    <submittedName>
        <fullName evidence="1">Uncharacterized protein</fullName>
    </submittedName>
</protein>
<name>A0A1B2DYG2_9BACL</name>